<organism evidence="1 2">
    <name type="scientific">Stephanodiscus triporus</name>
    <dbReference type="NCBI Taxonomy" id="2934178"/>
    <lineage>
        <taxon>Eukaryota</taxon>
        <taxon>Sar</taxon>
        <taxon>Stramenopiles</taxon>
        <taxon>Ochrophyta</taxon>
        <taxon>Bacillariophyta</taxon>
        <taxon>Coscinodiscophyceae</taxon>
        <taxon>Thalassiosirophycidae</taxon>
        <taxon>Stephanodiscales</taxon>
        <taxon>Stephanodiscaceae</taxon>
        <taxon>Stephanodiscus</taxon>
    </lineage>
</organism>
<sequence>MSIIAAAIYGLIASSAFITDAFSSSPISGHRKLQLEAHEASSELLSLLSTNIDIGNAGQKSTDAIKSTISNLEASFLNSNMSNIDDESPSRFDPLIGLYEVKTVITENPKENPVGGKWTRSNGLAQKLFRTRAAFQHFLPFNSSGQSQLLHPEEAIVEAINIVSLDALDGLLRVTVVLRGDTVPLSIEERRRMNTNRTIAPLTNLAVRAFFDPPRIFLGRRLRRGGGEYSYLPLKVGPASSVVLDTTYCDGLVRIGRGGTSGTCFLFVSTNEEEAFEYSELMKLPSKKRSAIGKLGMIMAAS</sequence>
<protein>
    <recommendedName>
        <fullName evidence="3">Plastid lipid-associated protein/fibrillin conserved domain-containing protein</fullName>
    </recommendedName>
</protein>
<gene>
    <name evidence="1" type="ORF">ACHAW5_001701</name>
</gene>
<evidence type="ECO:0008006" key="3">
    <source>
        <dbReference type="Google" id="ProtNLM"/>
    </source>
</evidence>
<reference evidence="1 2" key="1">
    <citation type="submission" date="2024-10" db="EMBL/GenBank/DDBJ databases">
        <title>Updated reference genomes for cyclostephanoid diatoms.</title>
        <authorList>
            <person name="Roberts W.R."/>
            <person name="Alverson A.J."/>
        </authorList>
    </citation>
    <scope>NUCLEOTIDE SEQUENCE [LARGE SCALE GENOMIC DNA]</scope>
    <source>
        <strain evidence="1 2">AJA276-08</strain>
    </source>
</reference>
<name>A0ABD3MTL4_9STRA</name>
<dbReference type="Proteomes" id="UP001530315">
    <property type="component" value="Unassembled WGS sequence"/>
</dbReference>
<dbReference type="AlphaFoldDB" id="A0ABD3MTL4"/>
<evidence type="ECO:0000313" key="1">
    <source>
        <dbReference type="EMBL" id="KAL3767296.1"/>
    </source>
</evidence>
<evidence type="ECO:0000313" key="2">
    <source>
        <dbReference type="Proteomes" id="UP001530315"/>
    </source>
</evidence>
<proteinExistence type="predicted"/>
<keyword evidence="2" id="KW-1185">Reference proteome</keyword>
<comment type="caution">
    <text evidence="1">The sequence shown here is derived from an EMBL/GenBank/DDBJ whole genome shotgun (WGS) entry which is preliminary data.</text>
</comment>
<dbReference type="EMBL" id="JALLAZ020001709">
    <property type="protein sequence ID" value="KAL3767296.1"/>
    <property type="molecule type" value="Genomic_DNA"/>
</dbReference>
<accession>A0ABD3MTL4</accession>